<proteinExistence type="predicted"/>
<dbReference type="Gene3D" id="3.40.50.2020">
    <property type="match status" value="1"/>
</dbReference>
<evidence type="ECO:0000256" key="1">
    <source>
        <dbReference type="SAM" id="MobiDB-lite"/>
    </source>
</evidence>
<name>A0A7U9KNY8_9ACTN</name>
<reference evidence="2 3" key="1">
    <citation type="submission" date="2018-11" db="EMBL/GenBank/DDBJ databases">
        <title>Whole genome sequence of Streptomyces chrestomyceticus NBRC 13444(T).</title>
        <authorList>
            <person name="Komaki H."/>
            <person name="Tamura T."/>
        </authorList>
    </citation>
    <scope>NUCLEOTIDE SEQUENCE [LARGE SCALE GENOMIC DNA]</scope>
    <source>
        <strain evidence="2 3">NBRC 13444</strain>
    </source>
</reference>
<organism evidence="2 3">
    <name type="scientific">Streptomyces chrestomyceticus JCM 4735</name>
    <dbReference type="NCBI Taxonomy" id="1306181"/>
    <lineage>
        <taxon>Bacteria</taxon>
        <taxon>Bacillati</taxon>
        <taxon>Actinomycetota</taxon>
        <taxon>Actinomycetes</taxon>
        <taxon>Kitasatosporales</taxon>
        <taxon>Streptomycetaceae</taxon>
        <taxon>Streptomyces</taxon>
    </lineage>
</organism>
<feature type="region of interest" description="Disordered" evidence="1">
    <location>
        <begin position="355"/>
        <end position="408"/>
    </location>
</feature>
<feature type="region of interest" description="Disordered" evidence="1">
    <location>
        <begin position="1"/>
        <end position="28"/>
    </location>
</feature>
<evidence type="ECO:0000313" key="3">
    <source>
        <dbReference type="Proteomes" id="UP000287830"/>
    </source>
</evidence>
<comment type="caution">
    <text evidence="2">The sequence shown here is derived from an EMBL/GenBank/DDBJ whole genome shotgun (WGS) entry which is preliminary data.</text>
</comment>
<keyword evidence="2" id="KW-0808">Transferase</keyword>
<feature type="compositionally biased region" description="Polar residues" evidence="1">
    <location>
        <begin position="373"/>
        <end position="385"/>
    </location>
</feature>
<gene>
    <name evidence="2" type="primary">btrL</name>
    <name evidence="2" type="ORF">OEIGOIKO_00476</name>
</gene>
<dbReference type="GO" id="GO:0016757">
    <property type="term" value="F:glycosyltransferase activity"/>
    <property type="evidence" value="ECO:0007669"/>
    <property type="project" value="UniProtKB-KW"/>
</dbReference>
<accession>A0A7U9KNY8</accession>
<protein>
    <submittedName>
        <fullName evidence="2">Neamine phosphoribosyltransferase</fullName>
    </submittedName>
</protein>
<keyword evidence="2" id="KW-0328">Glycosyltransferase</keyword>
<dbReference type="SUPFAM" id="SSF53271">
    <property type="entry name" value="PRTase-like"/>
    <property type="match status" value="1"/>
</dbReference>
<dbReference type="Proteomes" id="UP000287830">
    <property type="component" value="Unassembled WGS sequence"/>
</dbReference>
<dbReference type="InterPro" id="IPR029057">
    <property type="entry name" value="PRTase-like"/>
</dbReference>
<evidence type="ECO:0000313" key="2">
    <source>
        <dbReference type="EMBL" id="GCD32759.1"/>
    </source>
</evidence>
<sequence>METANARAAEVISGETPGTHTGRPGVRTGGVAAPAAAAPVGPPPLRRAAVASAVRLGSAEARYACACSIEQLLADTAACPTAPTSARALLDEVRQACQDLARAVAAGPGGRFAPPAPGPGFLERAMARTAAYTAGLWQSGAARGDAAAEALLRHATDWKTPECYAYDLADVALVHGQAAAWLAATEEPAPVFVVGIRTGGSYLAPLWAAAVAAAGRTAAPWTSLRPLRTAGQISLVPAETGRLPAALPPGTVVVAVDDQPDTGGTARAVRDALARRYPEARDIVCASPGRTYAVDGAGIRPLTRTSAVREDAGRLWQLLAPADADRLTDRARAGGAVPADATAYRVTPFRGPFLTAYGPRATDPDAAGAGTRPTGQADGTGTRPTGQADATGTAASTPPPTGVLRISPRNTPFSLVADEPATGTPGTPAARPRAYHFRFIGTGPHGAQGAEAVEALGEFLPPVRHHLDGYLVTGHEDGLRPLATELPRMTERHRRQALEAVARYWHALDRLGGLGPVDPTVTYAPRERLATALERLRDRLARPLPVDGAWLDRHLPRRAAFGGTRARVFRTSLPYSHQSWHWQVGAPPAPDVPPVVRRFGLDWIWGGTGPLEAEISSFVVENRLDPADLAALRTAVGDDRAFDAALELAGDALWWNVKSWLRRCLAPSSGTARRIADDLGELARYVTGLR</sequence>
<dbReference type="EMBL" id="BHZC01000001">
    <property type="protein sequence ID" value="GCD32759.1"/>
    <property type="molecule type" value="Genomic_DNA"/>
</dbReference>
<dbReference type="AlphaFoldDB" id="A0A7U9KNY8"/>